<sequence length="34" mass="4024">MRISEMIAATVEAWTERWRERMRGFVISIVDLGL</sequence>
<comment type="caution">
    <text evidence="1">The sequence shown here is derived from an EMBL/GenBank/DDBJ whole genome shotgun (WGS) entry which is preliminary data.</text>
</comment>
<feature type="non-terminal residue" evidence="1">
    <location>
        <position position="34"/>
    </location>
</feature>
<gene>
    <name evidence="1" type="ORF">S12H4_11258</name>
</gene>
<reference evidence="1" key="1">
    <citation type="journal article" date="2014" name="Front. Microbiol.">
        <title>High frequency of phylogenetically diverse reductive dehalogenase-homologous genes in deep subseafloor sedimentary metagenomes.</title>
        <authorList>
            <person name="Kawai M."/>
            <person name="Futagami T."/>
            <person name="Toyoda A."/>
            <person name="Takaki Y."/>
            <person name="Nishi S."/>
            <person name="Hori S."/>
            <person name="Arai W."/>
            <person name="Tsubouchi T."/>
            <person name="Morono Y."/>
            <person name="Uchiyama I."/>
            <person name="Ito T."/>
            <person name="Fujiyama A."/>
            <person name="Inagaki F."/>
            <person name="Takami H."/>
        </authorList>
    </citation>
    <scope>NUCLEOTIDE SEQUENCE</scope>
    <source>
        <strain evidence="1">Expedition CK06-06</strain>
    </source>
</reference>
<protein>
    <submittedName>
        <fullName evidence="1">Uncharacterized protein</fullName>
    </submittedName>
</protein>
<dbReference type="AlphaFoldDB" id="X1QLI2"/>
<accession>X1QLI2</accession>
<name>X1QLI2_9ZZZZ</name>
<proteinExistence type="predicted"/>
<organism evidence="1">
    <name type="scientific">marine sediment metagenome</name>
    <dbReference type="NCBI Taxonomy" id="412755"/>
    <lineage>
        <taxon>unclassified sequences</taxon>
        <taxon>metagenomes</taxon>
        <taxon>ecological metagenomes</taxon>
    </lineage>
</organism>
<evidence type="ECO:0000313" key="1">
    <source>
        <dbReference type="EMBL" id="GAI69093.1"/>
    </source>
</evidence>
<dbReference type="EMBL" id="BARW01005013">
    <property type="protein sequence ID" value="GAI69093.1"/>
    <property type="molecule type" value="Genomic_DNA"/>
</dbReference>